<evidence type="ECO:0000313" key="2">
    <source>
        <dbReference type="EMBL" id="RIB23058.1"/>
    </source>
</evidence>
<feature type="region of interest" description="Disordered" evidence="1">
    <location>
        <begin position="1"/>
        <end position="26"/>
    </location>
</feature>
<name>A0A397VMG9_9GLOM</name>
<keyword evidence="3" id="KW-1185">Reference proteome</keyword>
<dbReference type="Proteomes" id="UP000266673">
    <property type="component" value="Unassembled WGS sequence"/>
</dbReference>
<comment type="caution">
    <text evidence="2">The sequence shown here is derived from an EMBL/GenBank/DDBJ whole genome shotgun (WGS) entry which is preliminary data.</text>
</comment>
<evidence type="ECO:0000256" key="1">
    <source>
        <dbReference type="SAM" id="MobiDB-lite"/>
    </source>
</evidence>
<gene>
    <name evidence="2" type="ORF">C2G38_2139922</name>
</gene>
<feature type="compositionally biased region" description="Basic and acidic residues" evidence="1">
    <location>
        <begin position="8"/>
        <end position="26"/>
    </location>
</feature>
<protein>
    <submittedName>
        <fullName evidence="2">Uncharacterized protein</fullName>
    </submittedName>
</protein>
<dbReference type="EMBL" id="QKWP01000280">
    <property type="protein sequence ID" value="RIB23058.1"/>
    <property type="molecule type" value="Genomic_DNA"/>
</dbReference>
<dbReference type="OrthoDB" id="10484578at2759"/>
<proteinExistence type="predicted"/>
<sequence length="141" mass="16562">MVDTSIPIDDHNAHNGKQEKFTPHVREQSELSKNFGDIKDYFNVSDNMFVSMPISEEKDEMKVIKDDEDVSKIDYIKRIKVGSITKWDINTPKFEAYFLFDNSFDVDDMKLSNNGVLLFVYGKKRKDIWYKDSYPCITRTI</sequence>
<organism evidence="2 3">
    <name type="scientific">Gigaspora rosea</name>
    <dbReference type="NCBI Taxonomy" id="44941"/>
    <lineage>
        <taxon>Eukaryota</taxon>
        <taxon>Fungi</taxon>
        <taxon>Fungi incertae sedis</taxon>
        <taxon>Mucoromycota</taxon>
        <taxon>Glomeromycotina</taxon>
        <taxon>Glomeromycetes</taxon>
        <taxon>Diversisporales</taxon>
        <taxon>Gigasporaceae</taxon>
        <taxon>Gigaspora</taxon>
    </lineage>
</organism>
<evidence type="ECO:0000313" key="3">
    <source>
        <dbReference type="Proteomes" id="UP000266673"/>
    </source>
</evidence>
<reference evidence="2 3" key="1">
    <citation type="submission" date="2018-06" db="EMBL/GenBank/DDBJ databases">
        <title>Comparative genomics reveals the genomic features of Rhizophagus irregularis, R. cerebriforme, R. diaphanum and Gigaspora rosea, and their symbiotic lifestyle signature.</title>
        <authorList>
            <person name="Morin E."/>
            <person name="San Clemente H."/>
            <person name="Chen E.C.H."/>
            <person name="De La Providencia I."/>
            <person name="Hainaut M."/>
            <person name="Kuo A."/>
            <person name="Kohler A."/>
            <person name="Murat C."/>
            <person name="Tang N."/>
            <person name="Roy S."/>
            <person name="Loubradou J."/>
            <person name="Henrissat B."/>
            <person name="Grigoriev I.V."/>
            <person name="Corradi N."/>
            <person name="Roux C."/>
            <person name="Martin F.M."/>
        </authorList>
    </citation>
    <scope>NUCLEOTIDE SEQUENCE [LARGE SCALE GENOMIC DNA]</scope>
    <source>
        <strain evidence="2 3">DAOM 194757</strain>
    </source>
</reference>
<accession>A0A397VMG9</accession>
<dbReference type="AlphaFoldDB" id="A0A397VMG9"/>